<name>A0A2S8SDU5_9RHOB</name>
<accession>A0A2S8SDU5</accession>
<dbReference type="AlphaFoldDB" id="A0A2S8SDU5"/>
<feature type="compositionally biased region" description="Gly residues" evidence="1">
    <location>
        <begin position="12"/>
        <end position="25"/>
    </location>
</feature>
<evidence type="ECO:0000256" key="1">
    <source>
        <dbReference type="SAM" id="MobiDB-lite"/>
    </source>
</evidence>
<feature type="compositionally biased region" description="Basic and acidic residues" evidence="1">
    <location>
        <begin position="52"/>
        <end position="69"/>
    </location>
</feature>
<feature type="compositionally biased region" description="Low complexity" evidence="1">
    <location>
        <begin position="134"/>
        <end position="156"/>
    </location>
</feature>
<evidence type="ECO:0000313" key="3">
    <source>
        <dbReference type="Proteomes" id="UP000238338"/>
    </source>
</evidence>
<feature type="region of interest" description="Disordered" evidence="1">
    <location>
        <begin position="1"/>
        <end position="182"/>
    </location>
</feature>
<keyword evidence="3" id="KW-1185">Reference proteome</keyword>
<dbReference type="EMBL" id="PVEP01000001">
    <property type="protein sequence ID" value="PQV59027.1"/>
    <property type="molecule type" value="Genomic_DNA"/>
</dbReference>
<feature type="region of interest" description="Disordered" evidence="1">
    <location>
        <begin position="198"/>
        <end position="243"/>
    </location>
</feature>
<sequence>MSTVRGFQSRGWGAGCLPGKTGGGRPLPPCANERRRASPGYPGGPALADTRGGGEREGLRHRVPDLIRDPRHRRKRSRIKSGTRRTSDRASPPARTQGAPAPPRRRPTARTGRPLLHRCVPNRPLMHRHDKVAPRAVPAAPRGRPLAQLPPGAALADGGGGQQGLVPCRPGLDPGPPPAEEEVPDLIRDAAAFASCAPGTASPYRPGPRSRHAIRPYPLGRPGNMPMIGPDSSRISFSRIARS</sequence>
<dbReference type="Proteomes" id="UP000238338">
    <property type="component" value="Unassembled WGS sequence"/>
</dbReference>
<gene>
    <name evidence="2" type="ORF">LX70_00847</name>
</gene>
<organism evidence="2 3">
    <name type="scientific">Albidovulum denitrificans</name>
    <dbReference type="NCBI Taxonomy" id="404881"/>
    <lineage>
        <taxon>Bacteria</taxon>
        <taxon>Pseudomonadati</taxon>
        <taxon>Pseudomonadota</taxon>
        <taxon>Alphaproteobacteria</taxon>
        <taxon>Rhodobacterales</taxon>
        <taxon>Paracoccaceae</taxon>
        <taxon>Albidovulum</taxon>
    </lineage>
</organism>
<comment type="caution">
    <text evidence="2">The sequence shown here is derived from an EMBL/GenBank/DDBJ whole genome shotgun (WGS) entry which is preliminary data.</text>
</comment>
<protein>
    <submittedName>
        <fullName evidence="2">Uncharacterized protein</fullName>
    </submittedName>
</protein>
<feature type="compositionally biased region" description="Low complexity" evidence="1">
    <location>
        <begin position="232"/>
        <end position="243"/>
    </location>
</feature>
<feature type="compositionally biased region" description="Basic residues" evidence="1">
    <location>
        <begin position="70"/>
        <end position="83"/>
    </location>
</feature>
<evidence type="ECO:0000313" key="2">
    <source>
        <dbReference type="EMBL" id="PQV59027.1"/>
    </source>
</evidence>
<reference evidence="2 3" key="1">
    <citation type="submission" date="2018-02" db="EMBL/GenBank/DDBJ databases">
        <title>Genomic Encyclopedia of Archaeal and Bacterial Type Strains, Phase II (KMG-II): from individual species to whole genera.</title>
        <authorList>
            <person name="Goeker M."/>
        </authorList>
    </citation>
    <scope>NUCLEOTIDE SEQUENCE [LARGE SCALE GENOMIC DNA]</scope>
    <source>
        <strain evidence="2 3">DSM 18921</strain>
    </source>
</reference>
<proteinExistence type="predicted"/>